<evidence type="ECO:0000313" key="8">
    <source>
        <dbReference type="Proteomes" id="UP000800094"/>
    </source>
</evidence>
<keyword evidence="3" id="KW-0862">Zinc</keyword>
<feature type="domain" description="RING-type" evidence="6">
    <location>
        <begin position="24"/>
        <end position="73"/>
    </location>
</feature>
<dbReference type="InterPro" id="IPR001841">
    <property type="entry name" value="Znf_RING"/>
</dbReference>
<dbReference type="GO" id="GO:0005789">
    <property type="term" value="C:endoplasmic reticulum membrane"/>
    <property type="evidence" value="ECO:0007669"/>
    <property type="project" value="UniProtKB-SubCell"/>
</dbReference>
<sequence length="284" mass="33063">MENNTALPSKNEYLANQIDVISDCSICHEGFDDEHRPARLSGQNSCHHVFGSTCLRRWLESDEPAANKCPMCRKILYHQNEGEERGDEEEGEDEEDEDEDMESVGTSDDQGSEQEDEEDRTRSSRDPRSIPQSGPPRGPIFCLGYSNEYWKDALQQLPHKYDAKELTKLIWETVWDTAELDYIFEDDVEIAIHHALRNRHIRRDSRRIVHLWSIIWFQQWPGVLEVARDMIRAHYRNREFVDLGEEELDDWVQKMSQALDWQTCDENNCQLDGAPCAGHWGDGP</sequence>
<accession>A0A6A6HZD7</accession>
<evidence type="ECO:0000256" key="3">
    <source>
        <dbReference type="ARBA" id="ARBA00022833"/>
    </source>
</evidence>
<name>A0A6A6HZD7_9PLEO</name>
<dbReference type="GeneID" id="54585617"/>
<dbReference type="PANTHER" id="PTHR22763">
    <property type="entry name" value="RING ZINC FINGER PROTEIN"/>
    <property type="match status" value="1"/>
</dbReference>
<feature type="compositionally biased region" description="Acidic residues" evidence="5">
    <location>
        <begin position="84"/>
        <end position="102"/>
    </location>
</feature>
<dbReference type="Gene3D" id="3.30.40.10">
    <property type="entry name" value="Zinc/RING finger domain, C3HC4 (zinc finger)"/>
    <property type="match status" value="1"/>
</dbReference>
<dbReference type="GO" id="GO:0061630">
    <property type="term" value="F:ubiquitin protein ligase activity"/>
    <property type="evidence" value="ECO:0007669"/>
    <property type="project" value="UniProtKB-EC"/>
</dbReference>
<evidence type="ECO:0000256" key="5">
    <source>
        <dbReference type="SAM" id="MobiDB-lite"/>
    </source>
</evidence>
<dbReference type="RefSeq" id="XP_033678273.1">
    <property type="nucleotide sequence ID" value="XM_033832287.1"/>
</dbReference>
<dbReference type="InterPro" id="IPR050731">
    <property type="entry name" value="HRD1_E3_ubiq-ligases"/>
</dbReference>
<evidence type="ECO:0000256" key="1">
    <source>
        <dbReference type="ARBA" id="ARBA00022723"/>
    </source>
</evidence>
<reference evidence="7" key="1">
    <citation type="journal article" date="2020" name="Stud. Mycol.">
        <title>101 Dothideomycetes genomes: a test case for predicting lifestyles and emergence of pathogens.</title>
        <authorList>
            <person name="Haridas S."/>
            <person name="Albert R."/>
            <person name="Binder M."/>
            <person name="Bloem J."/>
            <person name="Labutti K."/>
            <person name="Salamov A."/>
            <person name="Andreopoulos B."/>
            <person name="Baker S."/>
            <person name="Barry K."/>
            <person name="Bills G."/>
            <person name="Bluhm B."/>
            <person name="Cannon C."/>
            <person name="Castanera R."/>
            <person name="Culley D."/>
            <person name="Daum C."/>
            <person name="Ezra D."/>
            <person name="Gonzalez J."/>
            <person name="Henrissat B."/>
            <person name="Kuo A."/>
            <person name="Liang C."/>
            <person name="Lipzen A."/>
            <person name="Lutzoni F."/>
            <person name="Magnuson J."/>
            <person name="Mondo S."/>
            <person name="Nolan M."/>
            <person name="Ohm R."/>
            <person name="Pangilinan J."/>
            <person name="Park H.-J."/>
            <person name="Ramirez L."/>
            <person name="Alfaro M."/>
            <person name="Sun H."/>
            <person name="Tritt A."/>
            <person name="Yoshinaga Y."/>
            <person name="Zwiers L.-H."/>
            <person name="Turgeon B."/>
            <person name="Goodwin S."/>
            <person name="Spatafora J."/>
            <person name="Crous P."/>
            <person name="Grigoriev I."/>
        </authorList>
    </citation>
    <scope>NUCLEOTIDE SEQUENCE</scope>
    <source>
        <strain evidence="7">CBS 122368</strain>
    </source>
</reference>
<dbReference type="Proteomes" id="UP000800094">
    <property type="component" value="Unassembled WGS sequence"/>
</dbReference>
<evidence type="ECO:0000313" key="7">
    <source>
        <dbReference type="EMBL" id="KAF2243269.1"/>
    </source>
</evidence>
<proteinExistence type="predicted"/>
<organism evidence="7 8">
    <name type="scientific">Trematosphaeria pertusa</name>
    <dbReference type="NCBI Taxonomy" id="390896"/>
    <lineage>
        <taxon>Eukaryota</taxon>
        <taxon>Fungi</taxon>
        <taxon>Dikarya</taxon>
        <taxon>Ascomycota</taxon>
        <taxon>Pezizomycotina</taxon>
        <taxon>Dothideomycetes</taxon>
        <taxon>Pleosporomycetidae</taxon>
        <taxon>Pleosporales</taxon>
        <taxon>Massarineae</taxon>
        <taxon>Trematosphaeriaceae</taxon>
        <taxon>Trematosphaeria</taxon>
    </lineage>
</organism>
<dbReference type="InterPro" id="IPR013083">
    <property type="entry name" value="Znf_RING/FYVE/PHD"/>
</dbReference>
<keyword evidence="1" id="KW-0479">Metal-binding</keyword>
<gene>
    <name evidence="7" type="ORF">BU26DRAFT_554809</name>
</gene>
<feature type="compositionally biased region" description="Basic and acidic residues" evidence="5">
    <location>
        <begin position="119"/>
        <end position="128"/>
    </location>
</feature>
<keyword evidence="8" id="KW-1185">Reference proteome</keyword>
<protein>
    <recommendedName>
        <fullName evidence="6">RING-type domain-containing protein</fullName>
    </recommendedName>
</protein>
<dbReference type="GO" id="GO:0008270">
    <property type="term" value="F:zinc ion binding"/>
    <property type="evidence" value="ECO:0007669"/>
    <property type="project" value="UniProtKB-KW"/>
</dbReference>
<dbReference type="EMBL" id="ML987205">
    <property type="protein sequence ID" value="KAF2243269.1"/>
    <property type="molecule type" value="Genomic_DNA"/>
</dbReference>
<dbReference type="AlphaFoldDB" id="A0A6A6HZD7"/>
<dbReference type="Pfam" id="PF13639">
    <property type="entry name" value="zf-RING_2"/>
    <property type="match status" value="1"/>
</dbReference>
<evidence type="ECO:0000256" key="2">
    <source>
        <dbReference type="ARBA" id="ARBA00022771"/>
    </source>
</evidence>
<dbReference type="PROSITE" id="PS50089">
    <property type="entry name" value="ZF_RING_2"/>
    <property type="match status" value="1"/>
</dbReference>
<dbReference type="PANTHER" id="PTHR22763:SF184">
    <property type="entry name" value="E3 UBIQUITIN-PROTEIN LIGASE SYNOVIOLIN"/>
    <property type="match status" value="1"/>
</dbReference>
<dbReference type="SUPFAM" id="SSF57850">
    <property type="entry name" value="RING/U-box"/>
    <property type="match status" value="1"/>
</dbReference>
<dbReference type="GO" id="GO:0036503">
    <property type="term" value="P:ERAD pathway"/>
    <property type="evidence" value="ECO:0007669"/>
    <property type="project" value="TreeGrafter"/>
</dbReference>
<dbReference type="GO" id="GO:0043161">
    <property type="term" value="P:proteasome-mediated ubiquitin-dependent protein catabolic process"/>
    <property type="evidence" value="ECO:0007669"/>
    <property type="project" value="TreeGrafter"/>
</dbReference>
<keyword evidence="2 4" id="KW-0863">Zinc-finger</keyword>
<evidence type="ECO:0000256" key="4">
    <source>
        <dbReference type="PROSITE-ProRule" id="PRU00175"/>
    </source>
</evidence>
<feature type="region of interest" description="Disordered" evidence="5">
    <location>
        <begin position="80"/>
        <end position="138"/>
    </location>
</feature>
<evidence type="ECO:0000259" key="6">
    <source>
        <dbReference type="PROSITE" id="PS50089"/>
    </source>
</evidence>
<dbReference type="OrthoDB" id="3801154at2759"/>